<protein>
    <submittedName>
        <fullName evidence="4">Glycerol-3-phosphate cytidylyltransferase</fullName>
    </submittedName>
</protein>
<keyword evidence="2 4" id="KW-0548">Nucleotidyltransferase</keyword>
<sequence>MAVRIITFGTFDVFHIGHIKILERARSLGDYLIVGVSSDKLNFKKKNRYPIYNQNDRIDIISSLKYVDEVFIEESLELKEYYIKSFNADILVMGNDWEGKFDHLGKICKVIYLPRTPSISTTEIIEIAKAR</sequence>
<dbReference type="NCBIfam" id="TIGR00125">
    <property type="entry name" value="cyt_tran_rel"/>
    <property type="match status" value="1"/>
</dbReference>
<dbReference type="InterPro" id="IPR004821">
    <property type="entry name" value="Cyt_trans-like"/>
</dbReference>
<dbReference type="Gene3D" id="3.40.50.620">
    <property type="entry name" value="HUPs"/>
    <property type="match status" value="1"/>
</dbReference>
<evidence type="ECO:0000259" key="3">
    <source>
        <dbReference type="Pfam" id="PF01467"/>
    </source>
</evidence>
<dbReference type="RefSeq" id="WP_161680148.1">
    <property type="nucleotide sequence ID" value="NZ_CAXOHW010000005.1"/>
</dbReference>
<reference evidence="4" key="1">
    <citation type="journal article" date="2017" name="PLoS ONE">
        <title>Genetic diversity of the O antigens of Proteus species and the development of a suspension array for molecular serotyping.</title>
        <authorList>
            <person name="Yu X."/>
            <person name="Torzewska A."/>
            <person name="Zhang X."/>
            <person name="Yin Z."/>
            <person name="Drzewiecka D."/>
            <person name="Cao H."/>
            <person name="Liu B."/>
            <person name="Knirel Y.A."/>
            <person name="Rozalski A."/>
            <person name="Wang L."/>
        </authorList>
    </citation>
    <scope>NUCLEOTIDE SEQUENCE</scope>
    <source>
        <strain evidence="4">PrK 66/57</strain>
    </source>
</reference>
<dbReference type="PANTHER" id="PTHR43793:SF1">
    <property type="entry name" value="FAD SYNTHASE"/>
    <property type="match status" value="1"/>
</dbReference>
<dbReference type="GO" id="GO:0016779">
    <property type="term" value="F:nucleotidyltransferase activity"/>
    <property type="evidence" value="ECO:0007669"/>
    <property type="project" value="UniProtKB-KW"/>
</dbReference>
<dbReference type="PANTHER" id="PTHR43793">
    <property type="entry name" value="FAD SYNTHASE"/>
    <property type="match status" value="1"/>
</dbReference>
<dbReference type="EMBL" id="KY710712">
    <property type="protein sequence ID" value="AXY99730.1"/>
    <property type="molecule type" value="Genomic_DNA"/>
</dbReference>
<keyword evidence="1 4" id="KW-0808">Transferase</keyword>
<evidence type="ECO:0000256" key="2">
    <source>
        <dbReference type="ARBA" id="ARBA00022695"/>
    </source>
</evidence>
<dbReference type="InterPro" id="IPR050385">
    <property type="entry name" value="Archaeal_FAD_synthase"/>
</dbReference>
<evidence type="ECO:0000313" key="4">
    <source>
        <dbReference type="EMBL" id="AXY99730.1"/>
    </source>
</evidence>
<proteinExistence type="predicted"/>
<dbReference type="InterPro" id="IPR014729">
    <property type="entry name" value="Rossmann-like_a/b/a_fold"/>
</dbReference>
<evidence type="ECO:0000256" key="1">
    <source>
        <dbReference type="ARBA" id="ARBA00022679"/>
    </source>
</evidence>
<dbReference type="AlphaFoldDB" id="A0A385JMZ9"/>
<dbReference type="Pfam" id="PF01467">
    <property type="entry name" value="CTP_transf_like"/>
    <property type="match status" value="1"/>
</dbReference>
<name>A0A385JMZ9_PROMI</name>
<feature type="domain" description="Cytidyltransferase-like" evidence="3">
    <location>
        <begin position="6"/>
        <end position="126"/>
    </location>
</feature>
<dbReference type="SUPFAM" id="SSF52374">
    <property type="entry name" value="Nucleotidylyl transferase"/>
    <property type="match status" value="1"/>
</dbReference>
<organism evidence="4">
    <name type="scientific">Proteus mirabilis</name>
    <dbReference type="NCBI Taxonomy" id="584"/>
    <lineage>
        <taxon>Bacteria</taxon>
        <taxon>Pseudomonadati</taxon>
        <taxon>Pseudomonadota</taxon>
        <taxon>Gammaproteobacteria</taxon>
        <taxon>Enterobacterales</taxon>
        <taxon>Morganellaceae</taxon>
        <taxon>Proteus</taxon>
    </lineage>
</organism>
<accession>A0A385JMZ9</accession>